<dbReference type="InterPro" id="IPR036869">
    <property type="entry name" value="J_dom_sf"/>
</dbReference>
<evidence type="ECO:0000313" key="2">
    <source>
        <dbReference type="EMBL" id="GLK50560.1"/>
    </source>
</evidence>
<dbReference type="SMART" id="SM00271">
    <property type="entry name" value="DnaJ"/>
    <property type="match status" value="1"/>
</dbReference>
<organism evidence="2 3">
    <name type="scientific">Maricaulis virginensis</name>
    <dbReference type="NCBI Taxonomy" id="144022"/>
    <lineage>
        <taxon>Bacteria</taxon>
        <taxon>Pseudomonadati</taxon>
        <taxon>Pseudomonadota</taxon>
        <taxon>Alphaproteobacteria</taxon>
        <taxon>Maricaulales</taxon>
        <taxon>Maricaulaceae</taxon>
        <taxon>Maricaulis</taxon>
    </lineage>
</organism>
<dbReference type="RefSeq" id="WP_271184961.1">
    <property type="nucleotide sequence ID" value="NZ_BSFE01000001.1"/>
</dbReference>
<reference evidence="2" key="1">
    <citation type="journal article" date="2014" name="Int. J. Syst. Evol. Microbiol.">
        <title>Complete genome sequence of Corynebacterium casei LMG S-19264T (=DSM 44701T), isolated from a smear-ripened cheese.</title>
        <authorList>
            <consortium name="US DOE Joint Genome Institute (JGI-PGF)"/>
            <person name="Walter F."/>
            <person name="Albersmeier A."/>
            <person name="Kalinowski J."/>
            <person name="Ruckert C."/>
        </authorList>
    </citation>
    <scope>NUCLEOTIDE SEQUENCE</scope>
    <source>
        <strain evidence="2">VKM B-1513</strain>
    </source>
</reference>
<dbReference type="InterPro" id="IPR007791">
    <property type="entry name" value="DjlA_N"/>
</dbReference>
<dbReference type="PROSITE" id="PS50076">
    <property type="entry name" value="DNAJ_2"/>
    <property type="match status" value="1"/>
</dbReference>
<dbReference type="CDD" id="cd07316">
    <property type="entry name" value="terB_like_DjlA"/>
    <property type="match status" value="1"/>
</dbReference>
<comment type="caution">
    <text evidence="2">The sequence shown here is derived from an EMBL/GenBank/DDBJ whole genome shotgun (WGS) entry which is preliminary data.</text>
</comment>
<dbReference type="SUPFAM" id="SSF158682">
    <property type="entry name" value="TerB-like"/>
    <property type="match status" value="1"/>
</dbReference>
<dbReference type="SUPFAM" id="SSF46565">
    <property type="entry name" value="Chaperone J-domain"/>
    <property type="match status" value="1"/>
</dbReference>
<evidence type="ECO:0000313" key="3">
    <source>
        <dbReference type="Proteomes" id="UP001143486"/>
    </source>
</evidence>
<protein>
    <submittedName>
        <fullName evidence="2">Molecular chaperone DjlA</fullName>
    </submittedName>
</protein>
<dbReference type="InterPro" id="IPR029024">
    <property type="entry name" value="TerB-like"/>
</dbReference>
<dbReference type="Gene3D" id="1.10.287.110">
    <property type="entry name" value="DnaJ domain"/>
    <property type="match status" value="1"/>
</dbReference>
<dbReference type="Pfam" id="PF05099">
    <property type="entry name" value="TerB"/>
    <property type="match status" value="1"/>
</dbReference>
<name>A0A9W6MLI0_9PROT</name>
<dbReference type="Pfam" id="PF00226">
    <property type="entry name" value="DnaJ"/>
    <property type="match status" value="1"/>
</dbReference>
<dbReference type="Proteomes" id="UP001143486">
    <property type="component" value="Unassembled WGS sequence"/>
</dbReference>
<feature type="domain" description="J" evidence="1">
    <location>
        <begin position="200"/>
        <end position="264"/>
    </location>
</feature>
<proteinExistence type="predicted"/>
<keyword evidence="3" id="KW-1185">Reference proteome</keyword>
<reference evidence="2" key="2">
    <citation type="submission" date="2023-01" db="EMBL/GenBank/DDBJ databases">
        <authorList>
            <person name="Sun Q."/>
            <person name="Evtushenko L."/>
        </authorList>
    </citation>
    <scope>NUCLEOTIDE SEQUENCE</scope>
    <source>
        <strain evidence="2">VKM B-1513</strain>
    </source>
</reference>
<dbReference type="EMBL" id="BSFE01000001">
    <property type="protein sequence ID" value="GLK50560.1"/>
    <property type="molecule type" value="Genomic_DNA"/>
</dbReference>
<evidence type="ECO:0000259" key="1">
    <source>
        <dbReference type="PROSITE" id="PS50076"/>
    </source>
</evidence>
<dbReference type="AlphaFoldDB" id="A0A9W6MLI0"/>
<dbReference type="CDD" id="cd06257">
    <property type="entry name" value="DnaJ"/>
    <property type="match status" value="1"/>
</dbReference>
<sequence>MARSHATGLSWGGTVILQPQGLALRAGSAYMGTPEGARMSFWSRLADRLRGRECFLECDGCDERARLHQVEDADFAMALIGLGAKMAKADGAVTRSEVRAFYEVFRPPPEGRAALDRAFQLATQTTLGFDGYARRLAKRFNCYPALLEDVLDGLFHIAKADGAVTPDEMHYLERVADIFGFSETEFRRIRSAHIDAGDHDPYVILGIEADISDLDLRRAYRRIASQNHPDRLIARGAPPEIQRMADEKMAAINSAYGQILQERGLVASAAN</sequence>
<dbReference type="Gene3D" id="1.10.3680.10">
    <property type="entry name" value="TerB-like"/>
    <property type="match status" value="1"/>
</dbReference>
<dbReference type="InterPro" id="IPR001623">
    <property type="entry name" value="DnaJ_domain"/>
</dbReference>
<accession>A0A9W6MLI0</accession>
<dbReference type="PRINTS" id="PR00625">
    <property type="entry name" value="JDOMAIN"/>
</dbReference>
<gene>
    <name evidence="2" type="ORF">GCM10017621_00680</name>
</gene>